<keyword evidence="1" id="KW-0540">Nuclease</keyword>
<evidence type="ECO:0000313" key="1">
    <source>
        <dbReference type="EMBL" id="GAY75922.1"/>
    </source>
</evidence>
<dbReference type="EMBL" id="BEXB01000009">
    <property type="protein sequence ID" value="GAY75922.1"/>
    <property type="molecule type" value="Genomic_DNA"/>
</dbReference>
<comment type="caution">
    <text evidence="1">The sequence shown here is derived from an EMBL/GenBank/DDBJ whole genome shotgun (WGS) entry which is preliminary data.</text>
</comment>
<dbReference type="AlphaFoldDB" id="A0A4Y1ZA36"/>
<dbReference type="GO" id="GO:0004527">
    <property type="term" value="F:exonuclease activity"/>
    <property type="evidence" value="ECO:0007669"/>
    <property type="project" value="UniProtKB-KW"/>
</dbReference>
<gene>
    <name evidence="1" type="ORF">NBRC111894_1476</name>
</gene>
<proteinExistence type="predicted"/>
<evidence type="ECO:0000313" key="2">
    <source>
        <dbReference type="Proteomes" id="UP000319716"/>
    </source>
</evidence>
<sequence>MQIAIERAEQIHQEKLRKWSNRLESSQFDTREAVMNAHLNDEERMHRANEWETYVAQSRKLVSEIDALSERIGGEDVSKEQLNEIRQKWTERKEKGQEVSQALGAANKEKETLIKNHELYRTLESERKLNQKEIGSI</sequence>
<dbReference type="Proteomes" id="UP000319716">
    <property type="component" value="Unassembled WGS sequence"/>
</dbReference>
<reference evidence="1 2" key="1">
    <citation type="submission" date="2017-11" db="EMBL/GenBank/DDBJ databases">
        <title>Draft Genome Sequence of Sporolactobacillus inulinus NBRC 111894 Isolated from Koso, a Japanese Sugar-Vegetable Fermented Beverage.</title>
        <authorList>
            <person name="Chiou T.Y."/>
            <person name="Oshima K."/>
            <person name="Suda W."/>
            <person name="Hattori M."/>
            <person name="Takahashi T."/>
        </authorList>
    </citation>
    <scope>NUCLEOTIDE SEQUENCE [LARGE SCALE GENOMIC DNA]</scope>
    <source>
        <strain evidence="1 2">NBRC111894</strain>
    </source>
</reference>
<dbReference type="RefSeq" id="WP_262392436.1">
    <property type="nucleotide sequence ID" value="NZ_BEXB01000009.1"/>
</dbReference>
<keyword evidence="1" id="KW-0378">Hydrolase</keyword>
<organism evidence="1 2">
    <name type="scientific">Sporolactobacillus inulinus</name>
    <dbReference type="NCBI Taxonomy" id="2078"/>
    <lineage>
        <taxon>Bacteria</taxon>
        <taxon>Bacillati</taxon>
        <taxon>Bacillota</taxon>
        <taxon>Bacilli</taxon>
        <taxon>Bacillales</taxon>
        <taxon>Sporolactobacillaceae</taxon>
        <taxon>Sporolactobacillus</taxon>
    </lineage>
</organism>
<protein>
    <submittedName>
        <fullName evidence="1">Exonuclease SbcC</fullName>
    </submittedName>
</protein>
<keyword evidence="1" id="KW-0269">Exonuclease</keyword>
<accession>A0A4Y1ZA36</accession>
<name>A0A4Y1ZA36_9BACL</name>